<dbReference type="Proteomes" id="UP000465062">
    <property type="component" value="Chromosome"/>
</dbReference>
<reference evidence="2 3" key="1">
    <citation type="submission" date="2019-06" db="EMBL/GenBank/DDBJ databases">
        <title>An operon consisting of a P-type ATPase gene and a transcriptional regular gene given the different cadmium resistance in Bacillus vietamensis 151-6 and Bacillus marisflavi 151-25.</title>
        <authorList>
            <person name="Yu X."/>
        </authorList>
    </citation>
    <scope>NUCLEOTIDE SEQUENCE [LARGE SCALE GENOMIC DNA]</scope>
    <source>
        <strain evidence="2 3">151-6</strain>
    </source>
</reference>
<evidence type="ECO:0000256" key="1">
    <source>
        <dbReference type="SAM" id="Phobius"/>
    </source>
</evidence>
<accession>A0A6I6UC63</accession>
<feature type="transmembrane region" description="Helical" evidence="1">
    <location>
        <begin position="33"/>
        <end position="53"/>
    </location>
</feature>
<keyword evidence="1" id="KW-0472">Membrane</keyword>
<keyword evidence="1" id="KW-1133">Transmembrane helix</keyword>
<sequence>MKMNAYLIRFSFSIMIIFGGTLAIVYIKTGDVLVYHLIATCIGVVLLLTSWIWRTRNKVKEGEMV</sequence>
<evidence type="ECO:0000313" key="3">
    <source>
        <dbReference type="Proteomes" id="UP000465062"/>
    </source>
</evidence>
<gene>
    <name evidence="2" type="ORF">FHE72_03945</name>
</gene>
<proteinExistence type="predicted"/>
<feature type="transmembrane region" description="Helical" evidence="1">
    <location>
        <begin position="7"/>
        <end position="27"/>
    </location>
</feature>
<dbReference type="KEGG" id="bvq:FHE72_03945"/>
<keyword evidence="1" id="KW-0812">Transmembrane</keyword>
<dbReference type="RefSeq" id="WP_159361292.1">
    <property type="nucleotide sequence ID" value="NZ_CP047394.1"/>
</dbReference>
<protein>
    <submittedName>
        <fullName evidence="2">Uncharacterized protein</fullName>
    </submittedName>
</protein>
<organism evidence="2 3">
    <name type="scientific">Rossellomorea vietnamensis</name>
    <dbReference type="NCBI Taxonomy" id="218284"/>
    <lineage>
        <taxon>Bacteria</taxon>
        <taxon>Bacillati</taxon>
        <taxon>Bacillota</taxon>
        <taxon>Bacilli</taxon>
        <taxon>Bacillales</taxon>
        <taxon>Bacillaceae</taxon>
        <taxon>Rossellomorea</taxon>
    </lineage>
</organism>
<evidence type="ECO:0000313" key="2">
    <source>
        <dbReference type="EMBL" id="QHE60284.1"/>
    </source>
</evidence>
<name>A0A6I6UC63_9BACI</name>
<dbReference type="AlphaFoldDB" id="A0A6I6UC63"/>
<dbReference type="EMBL" id="CP047394">
    <property type="protein sequence ID" value="QHE60284.1"/>
    <property type="molecule type" value="Genomic_DNA"/>
</dbReference>